<dbReference type="Proteomes" id="UP001168613">
    <property type="component" value="Unassembled WGS sequence"/>
</dbReference>
<organism evidence="1 2">
    <name type="scientific">Alcaligenes endophyticus</name>
    <dbReference type="NCBI Taxonomy" id="1929088"/>
    <lineage>
        <taxon>Bacteria</taxon>
        <taxon>Pseudomonadati</taxon>
        <taxon>Pseudomonadota</taxon>
        <taxon>Betaproteobacteria</taxon>
        <taxon>Burkholderiales</taxon>
        <taxon>Alcaligenaceae</taxon>
        <taxon>Alcaligenes</taxon>
    </lineage>
</organism>
<proteinExistence type="predicted"/>
<reference evidence="1" key="1">
    <citation type="submission" date="2021-11" db="EMBL/GenBank/DDBJ databases">
        <title>Draft genome sequence of Alcaligenes endophyticus type strain CCUG 75668T.</title>
        <authorList>
            <person name="Salva-Serra F."/>
            <person name="Duran R.E."/>
            <person name="Seeger M."/>
            <person name="Moore E.R.B."/>
            <person name="Jaen-Luchoro D."/>
        </authorList>
    </citation>
    <scope>NUCLEOTIDE SEQUENCE</scope>
    <source>
        <strain evidence="1">CCUG 75668</strain>
    </source>
</reference>
<protein>
    <submittedName>
        <fullName evidence="1">Uncharacterized protein</fullName>
    </submittedName>
</protein>
<keyword evidence="2" id="KW-1185">Reference proteome</keyword>
<evidence type="ECO:0000313" key="2">
    <source>
        <dbReference type="Proteomes" id="UP001168613"/>
    </source>
</evidence>
<dbReference type="RefSeq" id="WP_266125167.1">
    <property type="nucleotide sequence ID" value="NZ_JAJHNU010000006.1"/>
</dbReference>
<dbReference type="EMBL" id="JAJHNU010000006">
    <property type="protein sequence ID" value="MDN4122852.1"/>
    <property type="molecule type" value="Genomic_DNA"/>
</dbReference>
<sequence>MKNRLKILLGEWGRWKRTENRTGLGYPSRSAFHQERVDGSRYYEASAPLVDDELRQLDDAIGSLYPDYQAILRVEYIAPGVTKVKADRMKISVRIYYTNLEHAHKNLAQAMGSRYQIGFESKLCAHVDLVCAQI</sequence>
<evidence type="ECO:0000313" key="1">
    <source>
        <dbReference type="EMBL" id="MDN4122852.1"/>
    </source>
</evidence>
<gene>
    <name evidence="1" type="ORF">LMS43_16300</name>
</gene>
<comment type="caution">
    <text evidence="1">The sequence shown here is derived from an EMBL/GenBank/DDBJ whole genome shotgun (WGS) entry which is preliminary data.</text>
</comment>
<name>A0ABT8ENS7_9BURK</name>
<accession>A0ABT8ENS7</accession>